<gene>
    <name evidence="8" type="ORF">SAMN04488010_3246</name>
</gene>
<dbReference type="Pfam" id="PF07980">
    <property type="entry name" value="SusD_RagB"/>
    <property type="match status" value="1"/>
</dbReference>
<comment type="similarity">
    <text evidence="2">Belongs to the SusD family.</text>
</comment>
<dbReference type="CDD" id="cd08977">
    <property type="entry name" value="SusD"/>
    <property type="match status" value="1"/>
</dbReference>
<dbReference type="Gene3D" id="1.25.40.390">
    <property type="match status" value="1"/>
</dbReference>
<evidence type="ECO:0000256" key="2">
    <source>
        <dbReference type="ARBA" id="ARBA00006275"/>
    </source>
</evidence>
<sequence>MVLFVIGIIACEKRLDEEVFSELAPSTLFTSEKGLSSVLNSSYAYAHRPGFQDSWAAYHLASMTTGEIWGQGGSIENLWLSEIDFTWDGNHDHIIAQWTIYFNSIRDANIVLDNLDNEEFSNEYKQLTEAEAHFLRGWDYSELYNLFGPVPLYKTSTDDPLLPRSSESEVQEFIEQELLAAIANLPVQAPAYGRASKGAAMAVLCKYYLNTKQWQNAADVAEDIQDLGVYELLPNYGNVFSIDNEGNNEILWALPKDATSPTASQAIDALVFPPDYPRPNPNNIVFAARTYLYDDFVNSFDENDTRRNYIITEYVSTTTGEIVPGLGDDRSFPYKIEFDPGAVGAAAGNDIPAIRYSDILLSRAEALNEISGPTQTAIDLINDVRTRAGISPLTLAGFTKETFREAILQERGWELFFEGKRREDMIRQDVFISNAVSRGKNAKDYHKLFPIPQVELDANPDLVQNPGY</sequence>
<dbReference type="EMBL" id="FOYX01000003">
    <property type="protein sequence ID" value="SFR84083.1"/>
    <property type="molecule type" value="Genomic_DNA"/>
</dbReference>
<evidence type="ECO:0000259" key="6">
    <source>
        <dbReference type="Pfam" id="PF07980"/>
    </source>
</evidence>
<dbReference type="AlphaFoldDB" id="A0A1I6JYP7"/>
<evidence type="ECO:0000256" key="1">
    <source>
        <dbReference type="ARBA" id="ARBA00004442"/>
    </source>
</evidence>
<evidence type="ECO:0000259" key="7">
    <source>
        <dbReference type="Pfam" id="PF14322"/>
    </source>
</evidence>
<dbReference type="SUPFAM" id="SSF48452">
    <property type="entry name" value="TPR-like"/>
    <property type="match status" value="1"/>
</dbReference>
<reference evidence="9" key="1">
    <citation type="submission" date="2016-10" db="EMBL/GenBank/DDBJ databases">
        <authorList>
            <person name="Varghese N."/>
            <person name="Submissions S."/>
        </authorList>
    </citation>
    <scope>NUCLEOTIDE SEQUENCE [LARGE SCALE GENOMIC DNA]</scope>
    <source>
        <strain evidence="9">DSM 19891</strain>
    </source>
</reference>
<feature type="domain" description="RagB/SusD" evidence="6">
    <location>
        <begin position="347"/>
        <end position="468"/>
    </location>
</feature>
<dbReference type="InterPro" id="IPR033985">
    <property type="entry name" value="SusD-like_N"/>
</dbReference>
<dbReference type="STRING" id="440514.SAMN04488010_3246"/>
<accession>A0A1I6JYP7</accession>
<dbReference type="InterPro" id="IPR012944">
    <property type="entry name" value="SusD_RagB_dom"/>
</dbReference>
<dbReference type="Proteomes" id="UP000199462">
    <property type="component" value="Unassembled WGS sequence"/>
</dbReference>
<feature type="domain" description="SusD-like N-terminal" evidence="7">
    <location>
        <begin position="16"/>
        <end position="209"/>
    </location>
</feature>
<name>A0A1I6JYP7_9FLAO</name>
<keyword evidence="9" id="KW-1185">Reference proteome</keyword>
<keyword evidence="5" id="KW-0998">Cell outer membrane</keyword>
<proteinExistence type="inferred from homology"/>
<evidence type="ECO:0000256" key="5">
    <source>
        <dbReference type="ARBA" id="ARBA00023237"/>
    </source>
</evidence>
<evidence type="ECO:0000256" key="3">
    <source>
        <dbReference type="ARBA" id="ARBA00022729"/>
    </source>
</evidence>
<keyword evidence="3" id="KW-0732">Signal</keyword>
<dbReference type="GO" id="GO:0009279">
    <property type="term" value="C:cell outer membrane"/>
    <property type="evidence" value="ECO:0007669"/>
    <property type="project" value="UniProtKB-SubCell"/>
</dbReference>
<evidence type="ECO:0000313" key="8">
    <source>
        <dbReference type="EMBL" id="SFR84083.1"/>
    </source>
</evidence>
<evidence type="ECO:0000313" key="9">
    <source>
        <dbReference type="Proteomes" id="UP000199462"/>
    </source>
</evidence>
<protein>
    <submittedName>
        <fullName evidence="8">Starch-binding associating with outer membrane</fullName>
    </submittedName>
</protein>
<comment type="subcellular location">
    <subcellularLocation>
        <location evidence="1">Cell outer membrane</location>
    </subcellularLocation>
</comment>
<dbReference type="Pfam" id="PF14322">
    <property type="entry name" value="SusD-like_3"/>
    <property type="match status" value="1"/>
</dbReference>
<dbReference type="InterPro" id="IPR011990">
    <property type="entry name" value="TPR-like_helical_dom_sf"/>
</dbReference>
<evidence type="ECO:0000256" key="4">
    <source>
        <dbReference type="ARBA" id="ARBA00023136"/>
    </source>
</evidence>
<organism evidence="8 9">
    <name type="scientific">Maribacter stanieri</name>
    <dbReference type="NCBI Taxonomy" id="440514"/>
    <lineage>
        <taxon>Bacteria</taxon>
        <taxon>Pseudomonadati</taxon>
        <taxon>Bacteroidota</taxon>
        <taxon>Flavobacteriia</taxon>
        <taxon>Flavobacteriales</taxon>
        <taxon>Flavobacteriaceae</taxon>
        <taxon>Maribacter</taxon>
    </lineage>
</organism>
<keyword evidence="4" id="KW-0472">Membrane</keyword>